<evidence type="ECO:0000313" key="1">
    <source>
        <dbReference type="EMBL" id="WOO77607.1"/>
    </source>
</evidence>
<evidence type="ECO:0000313" key="2">
    <source>
        <dbReference type="Proteomes" id="UP000827549"/>
    </source>
</evidence>
<dbReference type="AlphaFoldDB" id="A0AAF1BFJ9"/>
<dbReference type="Proteomes" id="UP000827549">
    <property type="component" value="Chromosome 1"/>
</dbReference>
<sequence>MVAEMASAEECRWMIIYIIFLVPDDPSLPVLKYCGSASATANTQTGGQSRYATHLSGMQNMSGKAMYLYRQCRKALPQYRMAMLELCRFPSFDFRTATQGEIKQKREFIYFAETVGMVLFDTLRGQDLRKFFADPACLIDSCNRGVPIGNHQWHRETIPPPPPFYSLAGAQREFTLDELVTAILLCAGPPHRLFVEEVSFYLCRVVPVFAEQSATLMRPRCLRVKNVKVHCQSSTSAGLLELRDPAKVNTDVYEAMSKLLKSPGNAQIDAPRFRRDFIVEAMATALWPCLSGQIISFAIERRHGVKLSCDQVSRTMREREGKLFSTVPSTQFNTRCKLWGLADGWENASFTAMERRILATEDPRTLQELVIDTFEDIVERTGATLVSSGELNQRLRELSPNGDKLWVKFAGHNWKAWSRFEVVGHHTGLKQKILRLHANESWTPSPLEPQPCPKRPIVDLMVEAIRGSWGQGLSFNALQGAILRRHTCEWTPLHLRNPTNRQITSLRRRRC</sequence>
<keyword evidence="2" id="KW-1185">Reference proteome</keyword>
<name>A0AAF1BFJ9_9TREE</name>
<gene>
    <name evidence="1" type="ORF">LOC62_01G001176</name>
</gene>
<protein>
    <submittedName>
        <fullName evidence="1">Uncharacterized protein</fullName>
    </submittedName>
</protein>
<reference evidence="1" key="1">
    <citation type="submission" date="2023-10" db="EMBL/GenBank/DDBJ databases">
        <authorList>
            <person name="Noh H."/>
        </authorList>
    </citation>
    <scope>NUCLEOTIDE SEQUENCE</scope>
    <source>
        <strain evidence="1">DUCC4014</strain>
    </source>
</reference>
<dbReference type="GeneID" id="87804433"/>
<dbReference type="RefSeq" id="XP_062623639.1">
    <property type="nucleotide sequence ID" value="XM_062767655.1"/>
</dbReference>
<dbReference type="EMBL" id="CP086714">
    <property type="protein sequence ID" value="WOO77607.1"/>
    <property type="molecule type" value="Genomic_DNA"/>
</dbReference>
<accession>A0AAF1BFJ9</accession>
<organism evidence="1 2">
    <name type="scientific">Vanrija pseudolonga</name>
    <dbReference type="NCBI Taxonomy" id="143232"/>
    <lineage>
        <taxon>Eukaryota</taxon>
        <taxon>Fungi</taxon>
        <taxon>Dikarya</taxon>
        <taxon>Basidiomycota</taxon>
        <taxon>Agaricomycotina</taxon>
        <taxon>Tremellomycetes</taxon>
        <taxon>Trichosporonales</taxon>
        <taxon>Trichosporonaceae</taxon>
        <taxon>Vanrija</taxon>
    </lineage>
</organism>
<proteinExistence type="predicted"/>